<keyword evidence="5" id="KW-1185">Reference proteome</keyword>
<reference evidence="4 5" key="1">
    <citation type="submission" date="2016-03" db="EMBL/GenBank/DDBJ databases">
        <title>Cyphomyrmex costatus WGS genome.</title>
        <authorList>
            <person name="Nygaard S."/>
            <person name="Hu H."/>
            <person name="Boomsma J."/>
            <person name="Zhang G."/>
        </authorList>
    </citation>
    <scope>NUCLEOTIDE SEQUENCE [LARGE SCALE GENOMIC DNA]</scope>
    <source>
        <strain evidence="4">MS0001</strain>
        <tissue evidence="4">Whole body</tissue>
    </source>
</reference>
<protein>
    <submittedName>
        <fullName evidence="4">Cytoplasmic dynein 1 intermediate chain</fullName>
    </submittedName>
</protein>
<keyword evidence="2" id="KW-0853">WD repeat</keyword>
<evidence type="ECO:0000313" key="5">
    <source>
        <dbReference type="Proteomes" id="UP000078542"/>
    </source>
</evidence>
<dbReference type="GO" id="GO:0010970">
    <property type="term" value="P:transport along microtubule"/>
    <property type="evidence" value="ECO:0007669"/>
    <property type="project" value="TreeGrafter"/>
</dbReference>
<gene>
    <name evidence="4" type="ORF">ALC62_02109</name>
</gene>
<organism evidence="4 5">
    <name type="scientific">Cyphomyrmex costatus</name>
    <dbReference type="NCBI Taxonomy" id="456900"/>
    <lineage>
        <taxon>Eukaryota</taxon>
        <taxon>Metazoa</taxon>
        <taxon>Ecdysozoa</taxon>
        <taxon>Arthropoda</taxon>
        <taxon>Hexapoda</taxon>
        <taxon>Insecta</taxon>
        <taxon>Pterygota</taxon>
        <taxon>Neoptera</taxon>
        <taxon>Endopterygota</taxon>
        <taxon>Hymenoptera</taxon>
        <taxon>Apocrita</taxon>
        <taxon>Aculeata</taxon>
        <taxon>Formicoidea</taxon>
        <taxon>Formicidae</taxon>
        <taxon>Myrmicinae</taxon>
        <taxon>Cyphomyrmex</taxon>
    </lineage>
</organism>
<keyword evidence="1" id="KW-0963">Cytoplasm</keyword>
<dbReference type="GO" id="GO:0005868">
    <property type="term" value="C:cytoplasmic dynein complex"/>
    <property type="evidence" value="ECO:0007669"/>
    <property type="project" value="TreeGrafter"/>
</dbReference>
<evidence type="ECO:0000256" key="2">
    <source>
        <dbReference type="ARBA" id="ARBA00022574"/>
    </source>
</evidence>
<dbReference type="AlphaFoldDB" id="A0A195D3C7"/>
<evidence type="ECO:0000256" key="1">
    <source>
        <dbReference type="ARBA" id="ARBA00022490"/>
    </source>
</evidence>
<proteinExistence type="predicted"/>
<keyword evidence="3" id="KW-0677">Repeat</keyword>
<dbReference type="EMBL" id="KQ976948">
    <property type="protein sequence ID" value="KYN06874.1"/>
    <property type="molecule type" value="Genomic_DNA"/>
</dbReference>
<dbReference type="PANTHER" id="PTHR12442:SF22">
    <property type="entry name" value="CYTOPLASMIC DYNEIN 1 INTERMEDIATE CHAIN-RELATED"/>
    <property type="match status" value="1"/>
</dbReference>
<evidence type="ECO:0000313" key="4">
    <source>
        <dbReference type="EMBL" id="KYN06874.1"/>
    </source>
</evidence>
<accession>A0A195D3C7</accession>
<sequence length="128" mass="15202">MRRVINEQRLWLNRLFICERWSCNRCVISMNWSPQFPELLAALYNNNDDVPNGVYLIWNTKFKKITPEFIFHCQSPVISTTFARFHPNLILDIASIAYFGQIVLLDNRVQKKDSHTTYPFVCYSTYCK</sequence>
<dbReference type="Proteomes" id="UP000078542">
    <property type="component" value="Unassembled WGS sequence"/>
</dbReference>
<name>A0A195D3C7_9HYME</name>
<evidence type="ECO:0000256" key="3">
    <source>
        <dbReference type="ARBA" id="ARBA00022737"/>
    </source>
</evidence>
<dbReference type="STRING" id="456900.A0A195D3C7"/>
<dbReference type="InterPro" id="IPR050687">
    <property type="entry name" value="Dynein_IC"/>
</dbReference>
<dbReference type="GO" id="GO:0045504">
    <property type="term" value="F:dynein heavy chain binding"/>
    <property type="evidence" value="ECO:0007669"/>
    <property type="project" value="TreeGrafter"/>
</dbReference>
<dbReference type="PANTHER" id="PTHR12442">
    <property type="entry name" value="DYNEIN INTERMEDIATE CHAIN"/>
    <property type="match status" value="1"/>
</dbReference>
<dbReference type="GO" id="GO:0045503">
    <property type="term" value="F:dynein light chain binding"/>
    <property type="evidence" value="ECO:0007669"/>
    <property type="project" value="TreeGrafter"/>
</dbReference>